<dbReference type="Proteomes" id="UP000713964">
    <property type="component" value="Unassembled WGS sequence"/>
</dbReference>
<gene>
    <name evidence="1" type="ORF">HXO58_03470</name>
    <name evidence="2" type="ORF">KH265_00315</name>
</gene>
<dbReference type="EMBL" id="JAGZXI010000001">
    <property type="protein sequence ID" value="MBS6634106.1"/>
    <property type="molecule type" value="Genomic_DNA"/>
</dbReference>
<evidence type="ECO:0000313" key="2">
    <source>
        <dbReference type="EMBL" id="MBS6634106.1"/>
    </source>
</evidence>
<organism evidence="1 3">
    <name type="scientific">Rothia mucilaginosa</name>
    <dbReference type="NCBI Taxonomy" id="43675"/>
    <lineage>
        <taxon>Bacteria</taxon>
        <taxon>Bacillati</taxon>
        <taxon>Actinomycetota</taxon>
        <taxon>Actinomycetes</taxon>
        <taxon>Micrococcales</taxon>
        <taxon>Micrococcaceae</taxon>
        <taxon>Rothia</taxon>
    </lineage>
</organism>
<accession>A0A930L2U9</accession>
<name>A0A930L2U9_9MICC</name>
<dbReference type="RefSeq" id="WP_049331637.1">
    <property type="nucleotide sequence ID" value="NZ_CABFLY010000001.1"/>
</dbReference>
<dbReference type="AlphaFoldDB" id="A0A930L2U9"/>
<reference evidence="2" key="2">
    <citation type="submission" date="2021-02" db="EMBL/GenBank/DDBJ databases">
        <title>Infant gut strain persistence is associated with maternal origin, phylogeny, and functional potential including surface adhesion and iron acquisition.</title>
        <authorList>
            <person name="Lou Y.C."/>
        </authorList>
    </citation>
    <scope>NUCLEOTIDE SEQUENCE</scope>
    <source>
        <strain evidence="2">L1_008_092G1_dasL1_008_092G1_concoct_16</strain>
    </source>
</reference>
<dbReference type="Proteomes" id="UP000739069">
    <property type="component" value="Unassembled WGS sequence"/>
</dbReference>
<comment type="caution">
    <text evidence="1">The sequence shown here is derived from an EMBL/GenBank/DDBJ whole genome shotgun (WGS) entry which is preliminary data.</text>
</comment>
<protein>
    <recommendedName>
        <fullName evidence="4">DUF4177 domain-containing protein</fullName>
    </recommendedName>
</protein>
<dbReference type="EMBL" id="JABZXL010000006">
    <property type="protein sequence ID" value="MBF1658881.1"/>
    <property type="molecule type" value="Genomic_DNA"/>
</dbReference>
<reference evidence="1" key="1">
    <citation type="submission" date="2020-04" db="EMBL/GenBank/DDBJ databases">
        <title>Deep metagenomics examines the oral microbiome during advanced dental caries in children, revealing novel taxa and co-occurrences with host molecules.</title>
        <authorList>
            <person name="Baker J.L."/>
            <person name="Morton J.T."/>
            <person name="Dinis M."/>
            <person name="Alvarez R."/>
            <person name="Tran N.C."/>
            <person name="Knight R."/>
            <person name="Edlund A."/>
        </authorList>
    </citation>
    <scope>NUCLEOTIDE SEQUENCE</scope>
    <source>
        <strain evidence="1">JCVI_29_bin.11</strain>
    </source>
</reference>
<evidence type="ECO:0000313" key="1">
    <source>
        <dbReference type="EMBL" id="MBF1658881.1"/>
    </source>
</evidence>
<evidence type="ECO:0008006" key="4">
    <source>
        <dbReference type="Google" id="ProtNLM"/>
    </source>
</evidence>
<evidence type="ECO:0000313" key="3">
    <source>
        <dbReference type="Proteomes" id="UP000713964"/>
    </source>
</evidence>
<proteinExistence type="predicted"/>
<sequence length="67" mass="7228">MKKWEYATVPLMIHTTKAILDNWGEDGWELVTVLPGASAPAGAAPASNMVAPTQGNPIAYFKREKAD</sequence>